<dbReference type="RefSeq" id="WP_245129629.1">
    <property type="nucleotide sequence ID" value="NZ_JALJEJ010000003.1"/>
</dbReference>
<reference evidence="3" key="1">
    <citation type="submission" date="2022-04" db="EMBL/GenBank/DDBJ databases">
        <title>Mucilaginibacter sp. RS28 isolated from freshwater.</title>
        <authorList>
            <person name="Ko S.-R."/>
        </authorList>
    </citation>
    <scope>NUCLEOTIDE SEQUENCE</scope>
    <source>
        <strain evidence="3">RS28</strain>
    </source>
</reference>
<organism evidence="3 4">
    <name type="scientific">Mucilaginibacter straminoryzae</name>
    <dbReference type="NCBI Taxonomy" id="2932774"/>
    <lineage>
        <taxon>Bacteria</taxon>
        <taxon>Pseudomonadati</taxon>
        <taxon>Bacteroidota</taxon>
        <taxon>Sphingobacteriia</taxon>
        <taxon>Sphingobacteriales</taxon>
        <taxon>Sphingobacteriaceae</taxon>
        <taxon>Mucilaginibacter</taxon>
    </lineage>
</organism>
<dbReference type="AlphaFoldDB" id="A0A9X1X217"/>
<evidence type="ECO:0000259" key="2">
    <source>
        <dbReference type="Pfam" id="PF00534"/>
    </source>
</evidence>
<evidence type="ECO:0000313" key="3">
    <source>
        <dbReference type="EMBL" id="MCJ8209797.1"/>
    </source>
</evidence>
<dbReference type="PANTHER" id="PTHR46401:SF2">
    <property type="entry name" value="GLYCOSYLTRANSFERASE WBBK-RELATED"/>
    <property type="match status" value="1"/>
</dbReference>
<keyword evidence="1" id="KW-0808">Transferase</keyword>
<dbReference type="Proteomes" id="UP001139450">
    <property type="component" value="Unassembled WGS sequence"/>
</dbReference>
<dbReference type="Gene3D" id="3.40.50.2000">
    <property type="entry name" value="Glycogen Phosphorylase B"/>
    <property type="match status" value="2"/>
</dbReference>
<dbReference type="GO" id="GO:0016757">
    <property type="term" value="F:glycosyltransferase activity"/>
    <property type="evidence" value="ECO:0007669"/>
    <property type="project" value="InterPro"/>
</dbReference>
<dbReference type="SUPFAM" id="SSF53756">
    <property type="entry name" value="UDP-Glycosyltransferase/glycogen phosphorylase"/>
    <property type="match status" value="1"/>
</dbReference>
<comment type="caution">
    <text evidence="3">The sequence shown here is derived from an EMBL/GenBank/DDBJ whole genome shotgun (WGS) entry which is preliminary data.</text>
</comment>
<keyword evidence="4" id="KW-1185">Reference proteome</keyword>
<accession>A0A9X1X217</accession>
<proteinExistence type="predicted"/>
<dbReference type="PANTHER" id="PTHR46401">
    <property type="entry name" value="GLYCOSYLTRANSFERASE WBBK-RELATED"/>
    <property type="match status" value="1"/>
</dbReference>
<feature type="domain" description="Glycosyl transferase family 1" evidence="2">
    <location>
        <begin position="193"/>
        <end position="351"/>
    </location>
</feature>
<gene>
    <name evidence="3" type="ORF">MUY27_08760</name>
</gene>
<evidence type="ECO:0000256" key="1">
    <source>
        <dbReference type="ARBA" id="ARBA00022679"/>
    </source>
</evidence>
<dbReference type="InterPro" id="IPR001296">
    <property type="entry name" value="Glyco_trans_1"/>
</dbReference>
<dbReference type="EMBL" id="JALJEJ010000003">
    <property type="protein sequence ID" value="MCJ8209797.1"/>
    <property type="molecule type" value="Genomic_DNA"/>
</dbReference>
<sequence>MANPLTIGVDIRELRVAKTGVKTYLEEICREFKLKSDQQVKFIFLDSWLPAGQHRHKAGKLIEHFNYHFWKQVTLPLKAFFNHCDVVLCVDNFAPLLKLGYKTLPVFHDAFFFETPQDYGKIWLWLYKQTAIPAAKSSPFVITPSEHARKKINYYTGIPLDKLVVVHEAPKSFTGKLSLPESVLERFNLQPALYILHVGAYYTRKNLVTLVNAFASTKSALPEGMKLVLAGGTPAADKGGNYTHIQEAIKSSGLENDVILTGYLPDDEIQQLYQNALLYVFPSLNEGFGLPVLEAFKNSLPVIVADNSSLPEIGGDAVLCFSPDDELALAEKIKLVVEDNALRQEMIEKGQLHLEDFSWSKTADQIIDVCRKAAGR</sequence>
<evidence type="ECO:0000313" key="4">
    <source>
        <dbReference type="Proteomes" id="UP001139450"/>
    </source>
</evidence>
<dbReference type="CDD" id="cd03809">
    <property type="entry name" value="GT4_MtfB-like"/>
    <property type="match status" value="1"/>
</dbReference>
<dbReference type="Pfam" id="PF00534">
    <property type="entry name" value="Glycos_transf_1"/>
    <property type="match status" value="1"/>
</dbReference>
<name>A0A9X1X217_9SPHI</name>
<dbReference type="GO" id="GO:0009103">
    <property type="term" value="P:lipopolysaccharide biosynthetic process"/>
    <property type="evidence" value="ECO:0007669"/>
    <property type="project" value="TreeGrafter"/>
</dbReference>
<protein>
    <submittedName>
        <fullName evidence="3">Glycosyltransferase family 4 protein</fullName>
    </submittedName>
</protein>